<feature type="binding site" evidence="8">
    <location>
        <position position="12"/>
    </location>
    <ligand>
        <name>substrate</name>
    </ligand>
</feature>
<feature type="binding site" evidence="8">
    <location>
        <position position="43"/>
    </location>
    <ligand>
        <name>substrate</name>
    </ligand>
</feature>
<keyword evidence="8" id="KW-0963">Cytoplasm</keyword>
<dbReference type="AlphaFoldDB" id="A0A0F3NFT7"/>
<dbReference type="InterPro" id="IPR018510">
    <property type="entry name" value="DAP_epimerase_AS"/>
</dbReference>
<dbReference type="HAMAP" id="MF_00197">
    <property type="entry name" value="DAP_epimerase"/>
    <property type="match status" value="1"/>
</dbReference>
<feature type="binding site" evidence="8">
    <location>
        <position position="184"/>
    </location>
    <ligand>
        <name>substrate</name>
    </ligand>
</feature>
<comment type="subcellular location">
    <subcellularLocation>
        <location evidence="8">Cytoplasm</location>
    </subcellularLocation>
</comment>
<dbReference type="PROSITE" id="PS01326">
    <property type="entry name" value="DAP_EPIMERASE"/>
    <property type="match status" value="1"/>
</dbReference>
<comment type="pathway">
    <text evidence="1 8">Amino-acid biosynthesis; L-lysine biosynthesis via DAP pathway; DL-2,6-diaminopimelate from LL-2,6-diaminopimelate: step 1/1.</text>
</comment>
<comment type="catalytic activity">
    <reaction evidence="7 8">
        <text>(2S,6S)-2,6-diaminopimelate = meso-2,6-diaminopimelate</text>
        <dbReference type="Rhea" id="RHEA:15393"/>
        <dbReference type="ChEBI" id="CHEBI:57609"/>
        <dbReference type="ChEBI" id="CHEBI:57791"/>
        <dbReference type="EC" id="5.1.1.7"/>
    </reaction>
</comment>
<feature type="binding site" evidence="8">
    <location>
        <position position="61"/>
    </location>
    <ligand>
        <name>substrate</name>
    </ligand>
</feature>
<accession>A0A0F3NFT7</accession>
<dbReference type="PANTHER" id="PTHR31689">
    <property type="entry name" value="DIAMINOPIMELATE EPIMERASE, CHLOROPLASTIC"/>
    <property type="match status" value="1"/>
</dbReference>
<evidence type="ECO:0000313" key="10">
    <source>
        <dbReference type="EMBL" id="KJV65764.1"/>
    </source>
</evidence>
<proteinExistence type="inferred from homology"/>
<name>A0A0F3NFT7_9RICK</name>
<evidence type="ECO:0000256" key="4">
    <source>
        <dbReference type="ARBA" id="ARBA00022605"/>
    </source>
</evidence>
<feature type="binding site" evidence="8">
    <location>
        <begin position="212"/>
        <end position="213"/>
    </location>
    <ligand>
        <name>substrate</name>
    </ligand>
</feature>
<evidence type="ECO:0000313" key="11">
    <source>
        <dbReference type="Proteomes" id="UP000033546"/>
    </source>
</evidence>
<keyword evidence="6 8" id="KW-0413">Isomerase</keyword>
<dbReference type="Pfam" id="PF01678">
    <property type="entry name" value="DAP_epimerase"/>
    <property type="match status" value="2"/>
</dbReference>
<feature type="active site" evidence="9">
    <location>
        <position position="70"/>
    </location>
</feature>
<dbReference type="PANTHER" id="PTHR31689:SF0">
    <property type="entry name" value="DIAMINOPIMELATE EPIMERASE"/>
    <property type="match status" value="1"/>
</dbReference>
<evidence type="ECO:0000256" key="8">
    <source>
        <dbReference type="HAMAP-Rule" id="MF_00197"/>
    </source>
</evidence>
<dbReference type="GO" id="GO:0005829">
    <property type="term" value="C:cytosol"/>
    <property type="evidence" value="ECO:0007669"/>
    <property type="project" value="TreeGrafter"/>
</dbReference>
<sequence length="268" mass="29706">MIDFIKMHGTSNDFVIIDCRKRSYNNINYKAIANRKTGIGCDQIIVITESKKADCSMCIYNADGSQVEICGNAARCIGYLLSNETQNNNVTIELSDRILSCLRTSENSVQVNIGTARFHWTDIPTSQECDTLHLPIELEMLSDPVGVNVGNPHAIFFVDSIETIPLNKLGPKLENHHFFPKKANISIAEIVSRDKIKLRVWERGTGETASCGSGACAALAAAIRRQYTDNTATIYLQGGNLLISYQSDNTILMEGIVSYVFHGIYYVQ</sequence>
<dbReference type="EC" id="5.1.1.7" evidence="3 8"/>
<dbReference type="EMBL" id="LANU01000002">
    <property type="protein sequence ID" value="KJV65764.1"/>
    <property type="molecule type" value="Genomic_DNA"/>
</dbReference>
<evidence type="ECO:0000256" key="7">
    <source>
        <dbReference type="ARBA" id="ARBA00051712"/>
    </source>
</evidence>
<reference evidence="10 11" key="1">
    <citation type="submission" date="2015-02" db="EMBL/GenBank/DDBJ databases">
        <title>Genome Sequencing of Rickettsiales.</title>
        <authorList>
            <person name="Daugherty S.C."/>
            <person name="Su Q."/>
            <person name="Abolude K."/>
            <person name="Beier-Sexton M."/>
            <person name="Carlyon J.A."/>
            <person name="Carter R."/>
            <person name="Day N.P."/>
            <person name="Dumler S.J."/>
            <person name="Dyachenko V."/>
            <person name="Godinez A."/>
            <person name="Kurtti T.J."/>
            <person name="Lichay M."/>
            <person name="Mullins K.E."/>
            <person name="Ott S."/>
            <person name="Pappas-Brown V."/>
            <person name="Paris D.H."/>
            <person name="Patel P."/>
            <person name="Richards A.L."/>
            <person name="Sadzewicz L."/>
            <person name="Sears K."/>
            <person name="Seidman D."/>
            <person name="Sengamalay N."/>
            <person name="Stenos J."/>
            <person name="Tallon L.J."/>
            <person name="Vincent G."/>
            <person name="Fraser C.M."/>
            <person name="Munderloh U."/>
            <person name="Dunning-Hotopp J.C."/>
        </authorList>
    </citation>
    <scope>NUCLEOTIDE SEQUENCE [LARGE SCALE GENOMIC DNA]</scope>
    <source>
        <strain evidence="10 11">EmCRT</strain>
    </source>
</reference>
<dbReference type="Proteomes" id="UP000033546">
    <property type="component" value="Unassembled WGS sequence"/>
</dbReference>
<comment type="caution">
    <text evidence="10">The sequence shown here is derived from an EMBL/GenBank/DDBJ whole genome shotgun (WGS) entry which is preliminary data.</text>
</comment>
<keyword evidence="5 8" id="KW-0457">Lysine biosynthesis</keyword>
<feature type="site" description="Could be important to modulate the pK values of the two catalytic cysteine residues" evidence="8">
    <location>
        <position position="153"/>
    </location>
</feature>
<feature type="active site" description="Proton acceptor" evidence="8">
    <location>
        <position position="211"/>
    </location>
</feature>
<dbReference type="GO" id="GO:0008837">
    <property type="term" value="F:diaminopimelate epimerase activity"/>
    <property type="evidence" value="ECO:0007669"/>
    <property type="project" value="UniProtKB-UniRule"/>
</dbReference>
<feature type="binding site" evidence="8">
    <location>
        <begin position="71"/>
        <end position="72"/>
    </location>
    <ligand>
        <name>substrate</name>
    </ligand>
</feature>
<comment type="function">
    <text evidence="8">Catalyzes the stereoinversion of LL-2,6-diaminopimelate (L,L-DAP) to meso-diaminopimelate (meso-DAP), a precursor of L-lysine and an essential component of the bacterial peptidoglycan.</text>
</comment>
<feature type="binding site" evidence="8">
    <location>
        <begin position="202"/>
        <end position="203"/>
    </location>
    <ligand>
        <name>substrate</name>
    </ligand>
</feature>
<evidence type="ECO:0000256" key="5">
    <source>
        <dbReference type="ARBA" id="ARBA00023154"/>
    </source>
</evidence>
<evidence type="ECO:0000256" key="2">
    <source>
        <dbReference type="ARBA" id="ARBA00010219"/>
    </source>
</evidence>
<gene>
    <name evidence="8 10" type="primary">dapF</name>
    <name evidence="10" type="ORF">EMUCRT_0721</name>
</gene>
<dbReference type="Gene3D" id="3.10.310.10">
    <property type="entry name" value="Diaminopimelate Epimerase, Chain A, domain 1"/>
    <property type="match status" value="2"/>
</dbReference>
<protein>
    <recommendedName>
        <fullName evidence="3 8">Diaminopimelate epimerase</fullName>
        <shortName evidence="8">DAP epimerase</shortName>
        <ecNumber evidence="3 8">5.1.1.7</ecNumber>
    </recommendedName>
    <alternativeName>
        <fullName evidence="8">PLP-independent amino acid racemase</fullName>
    </alternativeName>
</protein>
<dbReference type="SUPFAM" id="SSF54506">
    <property type="entry name" value="Diaminopimelate epimerase-like"/>
    <property type="match status" value="2"/>
</dbReference>
<dbReference type="PATRIC" id="fig|1359167.3.peg.696"/>
<dbReference type="UniPathway" id="UPA00034">
    <property type="reaction ID" value="UER00025"/>
</dbReference>
<evidence type="ECO:0000256" key="6">
    <source>
        <dbReference type="ARBA" id="ARBA00023235"/>
    </source>
</evidence>
<feature type="binding site" evidence="8">
    <location>
        <position position="151"/>
    </location>
    <ligand>
        <name>substrate</name>
    </ligand>
</feature>
<dbReference type="GO" id="GO:0009089">
    <property type="term" value="P:lysine biosynthetic process via diaminopimelate"/>
    <property type="evidence" value="ECO:0007669"/>
    <property type="project" value="UniProtKB-UniRule"/>
</dbReference>
<dbReference type="NCBIfam" id="TIGR00652">
    <property type="entry name" value="DapF"/>
    <property type="match status" value="1"/>
</dbReference>
<feature type="site" description="Could be important to modulate the pK values of the two catalytic cysteine residues" evidence="8">
    <location>
        <position position="202"/>
    </location>
</feature>
<comment type="similarity">
    <text evidence="2 8">Belongs to the diaminopimelate epimerase family.</text>
</comment>
<evidence type="ECO:0000256" key="3">
    <source>
        <dbReference type="ARBA" id="ARBA00013080"/>
    </source>
</evidence>
<evidence type="ECO:0000256" key="1">
    <source>
        <dbReference type="ARBA" id="ARBA00005196"/>
    </source>
</evidence>
<dbReference type="InterPro" id="IPR001653">
    <property type="entry name" value="DAP_epimerase_DapF"/>
</dbReference>
<keyword evidence="4 8" id="KW-0028">Amino-acid biosynthesis</keyword>
<feature type="active site" description="Proton donor" evidence="8">
    <location>
        <position position="70"/>
    </location>
</feature>
<evidence type="ECO:0000256" key="9">
    <source>
        <dbReference type="PROSITE-ProRule" id="PRU10125"/>
    </source>
</evidence>
<organism evidence="10 11">
    <name type="scientific">Ehrlichia cf. muris str. EmCRT</name>
    <dbReference type="NCBI Taxonomy" id="1359167"/>
    <lineage>
        <taxon>Bacteria</taxon>
        <taxon>Pseudomonadati</taxon>
        <taxon>Pseudomonadota</taxon>
        <taxon>Alphaproteobacteria</taxon>
        <taxon>Rickettsiales</taxon>
        <taxon>Anaplasmataceae</taxon>
        <taxon>Ehrlichia</taxon>
    </lineage>
</organism>
<dbReference type="RefSeq" id="WP_045804997.1">
    <property type="nucleotide sequence ID" value="NZ_LANU01000002.1"/>
</dbReference>
<comment type="subunit">
    <text evidence="8">Homodimer.</text>
</comment>